<evidence type="ECO:0000259" key="4">
    <source>
        <dbReference type="Pfam" id="PF00206"/>
    </source>
</evidence>
<evidence type="ECO:0000313" key="7">
    <source>
        <dbReference type="Proteomes" id="UP000220527"/>
    </source>
</evidence>
<dbReference type="PRINTS" id="PR00149">
    <property type="entry name" value="FUMRATELYASE"/>
</dbReference>
<reference evidence="7" key="1">
    <citation type="submission" date="2017-08" db="EMBL/GenBank/DDBJ databases">
        <authorList>
            <person name="Grouzdev D.S."/>
            <person name="Gaisin V.A."/>
            <person name="Rysina M.S."/>
            <person name="Gorlenko V.M."/>
        </authorList>
    </citation>
    <scope>NUCLEOTIDE SEQUENCE [LARGE SCALE GENOMIC DNA]</scope>
    <source>
        <strain evidence="7">Kir15-3F</strain>
    </source>
</reference>
<dbReference type="InterPro" id="IPR022761">
    <property type="entry name" value="Fumarate_lyase_N"/>
</dbReference>
<dbReference type="InterPro" id="IPR020557">
    <property type="entry name" value="Fumarate_lyase_CS"/>
</dbReference>
<dbReference type="PROSITE" id="PS00163">
    <property type="entry name" value="FUMARATE_LYASES"/>
    <property type="match status" value="1"/>
</dbReference>
<dbReference type="Proteomes" id="UP000220527">
    <property type="component" value="Unassembled WGS sequence"/>
</dbReference>
<gene>
    <name evidence="6" type="primary">aspA</name>
    <name evidence="6" type="ORF">CJ255_06380</name>
</gene>
<dbReference type="FunFam" id="1.10.275.10:FF:000001">
    <property type="entry name" value="Fumarate hydratase, mitochondrial"/>
    <property type="match status" value="1"/>
</dbReference>
<comment type="catalytic activity">
    <reaction evidence="1">
        <text>L-aspartate = fumarate + NH4(+)</text>
        <dbReference type="Rhea" id="RHEA:16601"/>
        <dbReference type="ChEBI" id="CHEBI:28938"/>
        <dbReference type="ChEBI" id="CHEBI:29806"/>
        <dbReference type="ChEBI" id="CHEBI:29991"/>
        <dbReference type="EC" id="4.3.1.1"/>
    </reaction>
</comment>
<dbReference type="Pfam" id="PF10415">
    <property type="entry name" value="FumaraseC_C"/>
    <property type="match status" value="1"/>
</dbReference>
<dbReference type="AlphaFoldDB" id="A0A2A6RLR8"/>
<dbReference type="SUPFAM" id="SSF48557">
    <property type="entry name" value="L-aspartase-like"/>
    <property type="match status" value="1"/>
</dbReference>
<dbReference type="OrthoDB" id="9802809at2"/>
<dbReference type="PRINTS" id="PR00145">
    <property type="entry name" value="ARGSUCLYASE"/>
</dbReference>
<dbReference type="CDD" id="cd01357">
    <property type="entry name" value="Aspartase"/>
    <property type="match status" value="1"/>
</dbReference>
<dbReference type="EMBL" id="NQWI01000019">
    <property type="protein sequence ID" value="PDW03875.1"/>
    <property type="molecule type" value="Genomic_DNA"/>
</dbReference>
<name>A0A2A6RLR8_9CHLR</name>
<evidence type="ECO:0000256" key="3">
    <source>
        <dbReference type="ARBA" id="ARBA00023239"/>
    </source>
</evidence>
<dbReference type="Gene3D" id="1.10.275.10">
    <property type="entry name" value="Fumarase/aspartase (N-terminal domain)"/>
    <property type="match status" value="1"/>
</dbReference>
<organism evidence="6 7">
    <name type="scientific">Candidatus Viridilinea mediisalina</name>
    <dbReference type="NCBI Taxonomy" id="2024553"/>
    <lineage>
        <taxon>Bacteria</taxon>
        <taxon>Bacillati</taxon>
        <taxon>Chloroflexota</taxon>
        <taxon>Chloroflexia</taxon>
        <taxon>Chloroflexales</taxon>
        <taxon>Chloroflexineae</taxon>
        <taxon>Oscillochloridaceae</taxon>
        <taxon>Candidatus Viridilinea</taxon>
    </lineage>
</organism>
<evidence type="ECO:0000313" key="6">
    <source>
        <dbReference type="EMBL" id="PDW03875.1"/>
    </source>
</evidence>
<evidence type="ECO:0000256" key="1">
    <source>
        <dbReference type="ARBA" id="ARBA00001494"/>
    </source>
</evidence>
<sequence>MSCATIVAVTWLFPPPWLRHKYKGVIAMSFRIEKDSLGEMQVPADALYGSQTQRAVLNFPVSGLKPYPAFVWAQAAVKRAAAQVNRDLGLLEPKLADAIIQAADEILAGQHQDQFVVDPFQAGAGTSHNMNLNEVIANRANQILGFALDDANKPVNPNDHVNMAQSTNDTIPTAIRLGCLWRLPELVNAVTKLAEALEAKAAEFDDVVKSGRTHLQDAVPVRLGQEFSAYALAVRNDLERINVAAERMRRLGIGGTATGSGLNAHTEYHQRMVEALSALSGQPLRSSGNLFESMQNMADPADFSASMRSLCITLTRIANDFRLLSSGPATGLDEIRLPAVQPGSSIMPGKVNPVLAEMLNMASFHVQGCDVTISLSAQAGQLELNVMMPIIAHNLFEMMHVLIGSINAFTDKCVVGVTANREKAEGWLAKNAILVTALNPVIGYLNGAAVAKEAMATGKTIKEIVVEKGLLSGEEVDKLIDARTLTEGGIQGIAAAG</sequence>
<comment type="caution">
    <text evidence="6">The sequence shown here is derived from an EMBL/GenBank/DDBJ whole genome shotgun (WGS) entry which is preliminary data.</text>
</comment>
<protein>
    <recommendedName>
        <fullName evidence="2">aspartate ammonia-lyase</fullName>
        <ecNumber evidence="2">4.3.1.1</ecNumber>
    </recommendedName>
</protein>
<dbReference type="PANTHER" id="PTHR42696">
    <property type="entry name" value="ASPARTATE AMMONIA-LYASE"/>
    <property type="match status" value="1"/>
</dbReference>
<dbReference type="PANTHER" id="PTHR42696:SF2">
    <property type="entry name" value="ASPARTATE AMMONIA-LYASE"/>
    <property type="match status" value="1"/>
</dbReference>
<feature type="domain" description="Fumarate lyase N-terminal" evidence="4">
    <location>
        <begin position="38"/>
        <end position="368"/>
    </location>
</feature>
<dbReference type="Pfam" id="PF00206">
    <property type="entry name" value="Lyase_1"/>
    <property type="match status" value="1"/>
</dbReference>
<dbReference type="GO" id="GO:0008797">
    <property type="term" value="F:aspartate ammonia-lyase activity"/>
    <property type="evidence" value="ECO:0007669"/>
    <property type="project" value="UniProtKB-EC"/>
</dbReference>
<keyword evidence="7" id="KW-1185">Reference proteome</keyword>
<dbReference type="GO" id="GO:0006531">
    <property type="term" value="P:aspartate metabolic process"/>
    <property type="evidence" value="ECO:0007669"/>
    <property type="project" value="TreeGrafter"/>
</dbReference>
<feature type="domain" description="Fumarase C C-terminal" evidence="5">
    <location>
        <begin position="434"/>
        <end position="486"/>
    </location>
</feature>
<dbReference type="InterPro" id="IPR000362">
    <property type="entry name" value="Fumarate_lyase_fam"/>
</dbReference>
<dbReference type="Gene3D" id="1.20.200.10">
    <property type="entry name" value="Fumarase/aspartase (Central domain)"/>
    <property type="match status" value="1"/>
</dbReference>
<dbReference type="InterPro" id="IPR018951">
    <property type="entry name" value="Fumarase_C_C"/>
</dbReference>
<dbReference type="GO" id="GO:0005829">
    <property type="term" value="C:cytosol"/>
    <property type="evidence" value="ECO:0007669"/>
    <property type="project" value="TreeGrafter"/>
</dbReference>
<keyword evidence="3 6" id="KW-0456">Lyase</keyword>
<dbReference type="InterPro" id="IPR024083">
    <property type="entry name" value="Fumarase/histidase_N"/>
</dbReference>
<dbReference type="FunFam" id="1.10.40.30:FF:000002">
    <property type="entry name" value="Fumarate hydratase class II"/>
    <property type="match status" value="1"/>
</dbReference>
<dbReference type="Gene3D" id="1.10.40.30">
    <property type="entry name" value="Fumarase/aspartase (C-terminal domain)"/>
    <property type="match status" value="1"/>
</dbReference>
<dbReference type="EC" id="4.3.1.1" evidence="2"/>
<evidence type="ECO:0000259" key="5">
    <source>
        <dbReference type="Pfam" id="PF10415"/>
    </source>
</evidence>
<dbReference type="FunFam" id="1.20.200.10:FF:000001">
    <property type="entry name" value="Fumarate hydratase, mitochondrial"/>
    <property type="match status" value="1"/>
</dbReference>
<dbReference type="InterPro" id="IPR051546">
    <property type="entry name" value="Aspartate_Ammonia-Lyase"/>
</dbReference>
<dbReference type="GO" id="GO:0006099">
    <property type="term" value="P:tricarboxylic acid cycle"/>
    <property type="evidence" value="ECO:0007669"/>
    <property type="project" value="InterPro"/>
</dbReference>
<evidence type="ECO:0000256" key="2">
    <source>
        <dbReference type="ARBA" id="ARBA00012992"/>
    </source>
</evidence>
<dbReference type="NCBIfam" id="NF008909">
    <property type="entry name" value="PRK12273.1"/>
    <property type="match status" value="1"/>
</dbReference>
<accession>A0A2A6RLR8</accession>
<dbReference type="InterPro" id="IPR008948">
    <property type="entry name" value="L-Aspartase-like"/>
</dbReference>
<proteinExistence type="predicted"/>